<keyword evidence="2" id="KW-0472">Membrane</keyword>
<name>A0ABR7LAZ4_9PSEU</name>
<keyword evidence="2" id="KW-1133">Transmembrane helix</keyword>
<feature type="transmembrane region" description="Helical" evidence="2">
    <location>
        <begin position="130"/>
        <end position="147"/>
    </location>
</feature>
<keyword evidence="2" id="KW-0812">Transmembrane</keyword>
<feature type="transmembrane region" description="Helical" evidence="2">
    <location>
        <begin position="52"/>
        <end position="73"/>
    </location>
</feature>
<evidence type="ECO:0000256" key="1">
    <source>
        <dbReference type="SAM" id="MobiDB-lite"/>
    </source>
</evidence>
<sequence length="219" mass="24212">MGRTRWAALGIFALVTAATWWSPRWPLEQALHGSLTVVGLALLLWRGRRLPTSSFVLVIAFLTLHTIAARWIYSFVPYDDWADAALGVRPSESFGWSRNHFDRLVHLAYGLCAAPVVFAHLRDWRPRHRALVAVTAVLATSALYELFEWGIAITLSPEAAEAYNGQQGDMWDAHADTALALLGSLIAAGLCLLTSTRLPTDSSRRAPQPRSGRLGQARR</sequence>
<evidence type="ECO:0000313" key="3">
    <source>
        <dbReference type="EMBL" id="MBC6449742.1"/>
    </source>
</evidence>
<keyword evidence="4" id="KW-1185">Reference proteome</keyword>
<feature type="transmembrane region" description="Helical" evidence="2">
    <location>
        <begin position="27"/>
        <end position="45"/>
    </location>
</feature>
<organism evidence="3 4">
    <name type="scientific">Actinokineospora xionganensis</name>
    <dbReference type="NCBI Taxonomy" id="2684470"/>
    <lineage>
        <taxon>Bacteria</taxon>
        <taxon>Bacillati</taxon>
        <taxon>Actinomycetota</taxon>
        <taxon>Actinomycetes</taxon>
        <taxon>Pseudonocardiales</taxon>
        <taxon>Pseudonocardiaceae</taxon>
        <taxon>Actinokineospora</taxon>
    </lineage>
</organism>
<accession>A0ABR7LAZ4</accession>
<comment type="caution">
    <text evidence="3">The sequence shown here is derived from an EMBL/GenBank/DDBJ whole genome shotgun (WGS) entry which is preliminary data.</text>
</comment>
<dbReference type="Pfam" id="PF09997">
    <property type="entry name" value="DUF2238"/>
    <property type="match status" value="1"/>
</dbReference>
<dbReference type="InterPro" id="IPR014509">
    <property type="entry name" value="YjdF-like"/>
</dbReference>
<proteinExistence type="predicted"/>
<feature type="transmembrane region" description="Helical" evidence="2">
    <location>
        <begin position="177"/>
        <end position="195"/>
    </location>
</feature>
<feature type="region of interest" description="Disordered" evidence="1">
    <location>
        <begin position="199"/>
        <end position="219"/>
    </location>
</feature>
<dbReference type="EMBL" id="JABVED010000012">
    <property type="protein sequence ID" value="MBC6449742.1"/>
    <property type="molecule type" value="Genomic_DNA"/>
</dbReference>
<protein>
    <submittedName>
        <fullName evidence="3">DUF2238 domain-containing protein</fullName>
    </submittedName>
</protein>
<dbReference type="Proteomes" id="UP000734823">
    <property type="component" value="Unassembled WGS sequence"/>
</dbReference>
<evidence type="ECO:0000256" key="2">
    <source>
        <dbReference type="SAM" id="Phobius"/>
    </source>
</evidence>
<reference evidence="3 4" key="1">
    <citation type="submission" date="2020-06" db="EMBL/GenBank/DDBJ databases">
        <title>Actinokineospora xiongansis sp. nov., isolated from soil of Baiyangdian.</title>
        <authorList>
            <person name="Zhang X."/>
        </authorList>
    </citation>
    <scope>NUCLEOTIDE SEQUENCE [LARGE SCALE GENOMIC DNA]</scope>
    <source>
        <strain evidence="3 4">HBU206404</strain>
    </source>
</reference>
<evidence type="ECO:0000313" key="4">
    <source>
        <dbReference type="Proteomes" id="UP000734823"/>
    </source>
</evidence>
<gene>
    <name evidence="3" type="ORF">GPZ80_21495</name>
</gene>
<feature type="transmembrane region" description="Helical" evidence="2">
    <location>
        <begin position="104"/>
        <end position="121"/>
    </location>
</feature>
<dbReference type="RefSeq" id="WP_187222765.1">
    <property type="nucleotide sequence ID" value="NZ_JABVED010000012.1"/>
</dbReference>